<proteinExistence type="predicted"/>
<dbReference type="SUPFAM" id="SSF46785">
    <property type="entry name" value="Winged helix' DNA-binding domain"/>
    <property type="match status" value="1"/>
</dbReference>
<dbReference type="AlphaFoldDB" id="A0A6L9W8K5"/>
<evidence type="ECO:0000313" key="2">
    <source>
        <dbReference type="Proteomes" id="UP000479241"/>
    </source>
</evidence>
<comment type="caution">
    <text evidence="1">The sequence shown here is derived from an EMBL/GenBank/DDBJ whole genome shotgun (WGS) entry which is preliminary data.</text>
</comment>
<protein>
    <submittedName>
        <fullName evidence="1">Winged helix-turn-helix transcriptional regulator</fullName>
    </submittedName>
</protein>
<sequence>MSSLLVVEACARGAAASQEVTIGDVARVADVAPSTASRLVDRAQSTGLLRVPSTLDARRTALILTAAGAGLQARSIRARLAWLADRLDELFRLRLERRRGRGPGGGQPIASTGGVVCQRVCHSMAFTVIQHRSPPTGLPR</sequence>
<organism evidence="1 2">
    <name type="scientific">Blastococcus saxobsidens</name>
    <dbReference type="NCBI Taxonomy" id="138336"/>
    <lineage>
        <taxon>Bacteria</taxon>
        <taxon>Bacillati</taxon>
        <taxon>Actinomycetota</taxon>
        <taxon>Actinomycetes</taxon>
        <taxon>Geodermatophilales</taxon>
        <taxon>Geodermatophilaceae</taxon>
        <taxon>Blastococcus</taxon>
    </lineage>
</organism>
<accession>A0A6L9W8K5</accession>
<dbReference type="EMBL" id="JAAGWG010000043">
    <property type="protein sequence ID" value="NEK87810.1"/>
    <property type="molecule type" value="Genomic_DNA"/>
</dbReference>
<dbReference type="InterPro" id="IPR036388">
    <property type="entry name" value="WH-like_DNA-bd_sf"/>
</dbReference>
<name>A0A6L9W8K5_9ACTN</name>
<reference evidence="1 2" key="1">
    <citation type="submission" date="2019-12" db="EMBL/GenBank/DDBJ databases">
        <title>the WGS of Blastococcus saxobsidens 67B17.</title>
        <authorList>
            <person name="Jiang Z."/>
        </authorList>
    </citation>
    <scope>NUCLEOTIDE SEQUENCE [LARGE SCALE GENOMIC DNA]</scope>
    <source>
        <strain evidence="1 2">67B17</strain>
    </source>
</reference>
<evidence type="ECO:0000313" key="1">
    <source>
        <dbReference type="EMBL" id="NEK87810.1"/>
    </source>
</evidence>
<gene>
    <name evidence="1" type="ORF">GCU60_18890</name>
</gene>
<dbReference type="Proteomes" id="UP000479241">
    <property type="component" value="Unassembled WGS sequence"/>
</dbReference>
<dbReference type="InterPro" id="IPR036390">
    <property type="entry name" value="WH_DNA-bd_sf"/>
</dbReference>
<dbReference type="Gene3D" id="1.10.10.10">
    <property type="entry name" value="Winged helix-like DNA-binding domain superfamily/Winged helix DNA-binding domain"/>
    <property type="match status" value="1"/>
</dbReference>